<dbReference type="STRING" id="57577.A0A2K3JUA5"/>
<reference evidence="2 3" key="2">
    <citation type="journal article" date="2017" name="Front. Plant Sci.">
        <title>Gene Classification and Mining of Molecular Markers Useful in Red Clover (Trifolium pratense) Breeding.</title>
        <authorList>
            <person name="Istvanek J."/>
            <person name="Dluhosova J."/>
            <person name="Dluhos P."/>
            <person name="Patkova L."/>
            <person name="Nedelnik J."/>
            <person name="Repkova J."/>
        </authorList>
    </citation>
    <scope>NUCLEOTIDE SEQUENCE [LARGE SCALE GENOMIC DNA]</scope>
    <source>
        <strain evidence="3">cv. Tatra</strain>
        <tissue evidence="2">Young leaves</tissue>
    </source>
</reference>
<comment type="caution">
    <text evidence="2">The sequence shown here is derived from an EMBL/GenBank/DDBJ whole genome shotgun (WGS) entry which is preliminary data.</text>
</comment>
<dbReference type="PANTHER" id="PTHR47074">
    <property type="entry name" value="BNAC02G40300D PROTEIN"/>
    <property type="match status" value="1"/>
</dbReference>
<proteinExistence type="predicted"/>
<feature type="domain" description="RNase H type-1" evidence="1">
    <location>
        <begin position="30"/>
        <end position="150"/>
    </location>
</feature>
<dbReference type="PANTHER" id="PTHR47074:SF48">
    <property type="entry name" value="POLYNUCLEOTIDYL TRANSFERASE, RIBONUCLEASE H-LIKE SUPERFAMILY PROTEIN"/>
    <property type="match status" value="1"/>
</dbReference>
<dbReference type="Gene3D" id="3.30.420.10">
    <property type="entry name" value="Ribonuclease H-like superfamily/Ribonuclease H"/>
    <property type="match status" value="1"/>
</dbReference>
<dbReference type="InterPro" id="IPR044730">
    <property type="entry name" value="RNase_H-like_dom_plant"/>
</dbReference>
<gene>
    <name evidence="2" type="ORF">L195_g050498</name>
</gene>
<name>A0A2K3JUA5_TRIPR</name>
<evidence type="ECO:0000259" key="1">
    <source>
        <dbReference type="Pfam" id="PF13456"/>
    </source>
</evidence>
<protein>
    <submittedName>
        <fullName evidence="2">Cytochrome p450</fullName>
    </submittedName>
</protein>
<dbReference type="CDD" id="cd06222">
    <property type="entry name" value="RNase_H_like"/>
    <property type="match status" value="1"/>
</dbReference>
<dbReference type="Proteomes" id="UP000236291">
    <property type="component" value="Unassembled WGS sequence"/>
</dbReference>
<dbReference type="InterPro" id="IPR052929">
    <property type="entry name" value="RNase_H-like_EbsB-rel"/>
</dbReference>
<sequence>MLAHIGPASQPAIRNYNSNKPPPTEFLRCNVDAALFTISNQVSMGACIRDEKGRFLAATTRYINAKKNDTGRRRSMGLQQAMTWMGMFGYHKVIFHMDCKMVVDDAHNKKYNLSEYGSLIDDCRTILSNYSNFIVAFTRRQANGSAHALA</sequence>
<accession>A0A2K3JUA5</accession>
<dbReference type="InterPro" id="IPR036397">
    <property type="entry name" value="RNaseH_sf"/>
</dbReference>
<reference evidence="2 3" key="1">
    <citation type="journal article" date="2014" name="Am. J. Bot.">
        <title>Genome assembly and annotation for red clover (Trifolium pratense; Fabaceae).</title>
        <authorList>
            <person name="Istvanek J."/>
            <person name="Jaros M."/>
            <person name="Krenek A."/>
            <person name="Repkova J."/>
        </authorList>
    </citation>
    <scope>NUCLEOTIDE SEQUENCE [LARGE SCALE GENOMIC DNA]</scope>
    <source>
        <strain evidence="3">cv. Tatra</strain>
        <tissue evidence="2">Young leaves</tissue>
    </source>
</reference>
<dbReference type="GO" id="GO:0004523">
    <property type="term" value="F:RNA-DNA hybrid ribonuclease activity"/>
    <property type="evidence" value="ECO:0007669"/>
    <property type="project" value="InterPro"/>
</dbReference>
<dbReference type="EMBL" id="ASHM01076843">
    <property type="protein sequence ID" value="PNX57625.1"/>
    <property type="molecule type" value="Genomic_DNA"/>
</dbReference>
<dbReference type="AlphaFoldDB" id="A0A2K3JUA5"/>
<dbReference type="GO" id="GO:0003676">
    <property type="term" value="F:nucleic acid binding"/>
    <property type="evidence" value="ECO:0007669"/>
    <property type="project" value="InterPro"/>
</dbReference>
<organism evidence="2 3">
    <name type="scientific">Trifolium pratense</name>
    <name type="common">Red clover</name>
    <dbReference type="NCBI Taxonomy" id="57577"/>
    <lineage>
        <taxon>Eukaryota</taxon>
        <taxon>Viridiplantae</taxon>
        <taxon>Streptophyta</taxon>
        <taxon>Embryophyta</taxon>
        <taxon>Tracheophyta</taxon>
        <taxon>Spermatophyta</taxon>
        <taxon>Magnoliopsida</taxon>
        <taxon>eudicotyledons</taxon>
        <taxon>Gunneridae</taxon>
        <taxon>Pentapetalae</taxon>
        <taxon>rosids</taxon>
        <taxon>fabids</taxon>
        <taxon>Fabales</taxon>
        <taxon>Fabaceae</taxon>
        <taxon>Papilionoideae</taxon>
        <taxon>50 kb inversion clade</taxon>
        <taxon>NPAAA clade</taxon>
        <taxon>Hologalegina</taxon>
        <taxon>IRL clade</taxon>
        <taxon>Trifolieae</taxon>
        <taxon>Trifolium</taxon>
    </lineage>
</organism>
<evidence type="ECO:0000313" key="2">
    <source>
        <dbReference type="EMBL" id="PNX57625.1"/>
    </source>
</evidence>
<dbReference type="InterPro" id="IPR002156">
    <property type="entry name" value="RNaseH_domain"/>
</dbReference>
<evidence type="ECO:0000313" key="3">
    <source>
        <dbReference type="Proteomes" id="UP000236291"/>
    </source>
</evidence>
<dbReference type="Pfam" id="PF13456">
    <property type="entry name" value="RVT_3"/>
    <property type="match status" value="1"/>
</dbReference>